<evidence type="ECO:0000256" key="6">
    <source>
        <dbReference type="ARBA" id="ARBA00023242"/>
    </source>
</evidence>
<feature type="coiled-coil region" evidence="7">
    <location>
        <begin position="73"/>
        <end position="107"/>
    </location>
</feature>
<dbReference type="PANTHER" id="PTHR23334:SF69">
    <property type="entry name" value="CCAAT_ENHANCER-BINDING PROTEIN GAMMA"/>
    <property type="match status" value="1"/>
</dbReference>
<evidence type="ECO:0000256" key="2">
    <source>
        <dbReference type="ARBA" id="ARBA00006951"/>
    </source>
</evidence>
<dbReference type="InterPro" id="IPR004827">
    <property type="entry name" value="bZIP"/>
</dbReference>
<evidence type="ECO:0000256" key="7">
    <source>
        <dbReference type="SAM" id="Coils"/>
    </source>
</evidence>
<evidence type="ECO:0000256" key="3">
    <source>
        <dbReference type="ARBA" id="ARBA00023015"/>
    </source>
</evidence>
<dbReference type="AlphaFoldDB" id="A0A1I8A2K6"/>
<dbReference type="Pfam" id="PF07716">
    <property type="entry name" value="bZIP_2"/>
    <property type="match status" value="1"/>
</dbReference>
<keyword evidence="7" id="KW-0175">Coiled coil</keyword>
<dbReference type="PANTHER" id="PTHR23334">
    <property type="entry name" value="CCAAT/ENHANCER BINDING PROTEIN"/>
    <property type="match status" value="1"/>
</dbReference>
<keyword evidence="4" id="KW-0238">DNA-binding</keyword>
<proteinExistence type="inferred from homology"/>
<dbReference type="CDD" id="cd14693">
    <property type="entry name" value="bZIP_CEBP"/>
    <property type="match status" value="1"/>
</dbReference>
<accession>A0A1I8A2K6</accession>
<keyword evidence="5" id="KW-0804">Transcription</keyword>
<dbReference type="Gene3D" id="1.20.5.170">
    <property type="match status" value="1"/>
</dbReference>
<keyword evidence="6" id="KW-0539">Nucleus</keyword>
<keyword evidence="10" id="KW-1185">Reference proteome</keyword>
<organism evidence="10 11">
    <name type="scientific">Steinernema glaseri</name>
    <dbReference type="NCBI Taxonomy" id="37863"/>
    <lineage>
        <taxon>Eukaryota</taxon>
        <taxon>Metazoa</taxon>
        <taxon>Ecdysozoa</taxon>
        <taxon>Nematoda</taxon>
        <taxon>Chromadorea</taxon>
        <taxon>Rhabditida</taxon>
        <taxon>Tylenchina</taxon>
        <taxon>Panagrolaimomorpha</taxon>
        <taxon>Strongyloidoidea</taxon>
        <taxon>Steinernematidae</taxon>
        <taxon>Steinernema</taxon>
    </lineage>
</organism>
<evidence type="ECO:0000313" key="10">
    <source>
        <dbReference type="Proteomes" id="UP000095287"/>
    </source>
</evidence>
<dbReference type="Proteomes" id="UP000095287">
    <property type="component" value="Unplaced"/>
</dbReference>
<sequence>MIWLQSCNAGGSTSPFVAVKKISMPGRGGARKRVAEVPPEDGDYQLKRQRNNAAVNKTRQKKRQEETDTAVRVDEMRKENAKLERKVESLQRELQFLKEMFVAYANNNKKDGAGGSDQPPSGGPAAPSS</sequence>
<dbReference type="GO" id="GO:0000981">
    <property type="term" value="F:DNA-binding transcription factor activity, RNA polymerase II-specific"/>
    <property type="evidence" value="ECO:0007669"/>
    <property type="project" value="TreeGrafter"/>
</dbReference>
<comment type="similarity">
    <text evidence="2">Belongs to the bZIP family. C/EBP subfamily.</text>
</comment>
<protein>
    <submittedName>
        <fullName evidence="11">BZIP domain-containing protein</fullName>
    </submittedName>
</protein>
<dbReference type="SUPFAM" id="SSF57959">
    <property type="entry name" value="Leucine zipper domain"/>
    <property type="match status" value="1"/>
</dbReference>
<feature type="domain" description="BZIP" evidence="9">
    <location>
        <begin position="41"/>
        <end position="104"/>
    </location>
</feature>
<evidence type="ECO:0000256" key="1">
    <source>
        <dbReference type="ARBA" id="ARBA00004123"/>
    </source>
</evidence>
<dbReference type="SMART" id="SM00338">
    <property type="entry name" value="BRLZ"/>
    <property type="match status" value="1"/>
</dbReference>
<dbReference type="GO" id="GO:0006351">
    <property type="term" value="P:DNA-templated transcription"/>
    <property type="evidence" value="ECO:0007669"/>
    <property type="project" value="InterPro"/>
</dbReference>
<dbReference type="InterPro" id="IPR031106">
    <property type="entry name" value="C/EBP"/>
</dbReference>
<dbReference type="GO" id="GO:0000978">
    <property type="term" value="F:RNA polymerase II cis-regulatory region sequence-specific DNA binding"/>
    <property type="evidence" value="ECO:0007669"/>
    <property type="project" value="TreeGrafter"/>
</dbReference>
<feature type="region of interest" description="Disordered" evidence="8">
    <location>
        <begin position="107"/>
        <end position="129"/>
    </location>
</feature>
<dbReference type="InterPro" id="IPR046347">
    <property type="entry name" value="bZIP_sf"/>
</dbReference>
<keyword evidence="3" id="KW-0805">Transcription regulation</keyword>
<dbReference type="GO" id="GO:0005634">
    <property type="term" value="C:nucleus"/>
    <property type="evidence" value="ECO:0007669"/>
    <property type="project" value="UniProtKB-SubCell"/>
</dbReference>
<evidence type="ECO:0000256" key="8">
    <source>
        <dbReference type="SAM" id="MobiDB-lite"/>
    </source>
</evidence>
<comment type="subcellular location">
    <subcellularLocation>
        <location evidence="1">Nucleus</location>
    </subcellularLocation>
</comment>
<feature type="compositionally biased region" description="Low complexity" evidence="8">
    <location>
        <begin position="116"/>
        <end position="129"/>
    </location>
</feature>
<reference evidence="11" key="1">
    <citation type="submission" date="2016-11" db="UniProtKB">
        <authorList>
            <consortium name="WormBaseParasite"/>
        </authorList>
    </citation>
    <scope>IDENTIFICATION</scope>
</reference>
<evidence type="ECO:0000256" key="4">
    <source>
        <dbReference type="ARBA" id="ARBA00023125"/>
    </source>
</evidence>
<evidence type="ECO:0000313" key="11">
    <source>
        <dbReference type="WBParaSite" id="L893_g3205.t1"/>
    </source>
</evidence>
<name>A0A1I8A2K6_9BILA</name>
<dbReference type="WBParaSite" id="L893_g3205.t1">
    <property type="protein sequence ID" value="L893_g3205.t1"/>
    <property type="gene ID" value="L893_g3205"/>
</dbReference>
<evidence type="ECO:0000259" key="9">
    <source>
        <dbReference type="PROSITE" id="PS50217"/>
    </source>
</evidence>
<evidence type="ECO:0000256" key="5">
    <source>
        <dbReference type="ARBA" id="ARBA00023163"/>
    </source>
</evidence>
<dbReference type="PROSITE" id="PS50217">
    <property type="entry name" value="BZIP"/>
    <property type="match status" value="1"/>
</dbReference>